<dbReference type="RefSeq" id="XP_003109994.2">
    <property type="nucleotide sequence ID" value="XM_003109946.2"/>
</dbReference>
<evidence type="ECO:0000313" key="1">
    <source>
        <dbReference type="EMBL" id="EFO88783.1"/>
    </source>
</evidence>
<dbReference type="Proteomes" id="UP000008281">
    <property type="component" value="Unassembled WGS sequence"/>
</dbReference>
<organism evidence="2">
    <name type="scientific">Caenorhabditis remanei</name>
    <name type="common">Caenorhabditis vulgaris</name>
    <dbReference type="NCBI Taxonomy" id="31234"/>
    <lineage>
        <taxon>Eukaryota</taxon>
        <taxon>Metazoa</taxon>
        <taxon>Ecdysozoa</taxon>
        <taxon>Nematoda</taxon>
        <taxon>Chromadorea</taxon>
        <taxon>Rhabditida</taxon>
        <taxon>Rhabditina</taxon>
        <taxon>Rhabditomorpha</taxon>
        <taxon>Rhabditoidea</taxon>
        <taxon>Rhabditidae</taxon>
        <taxon>Peloderinae</taxon>
        <taxon>Caenorhabditis</taxon>
    </lineage>
</organism>
<protein>
    <submittedName>
        <fullName evidence="1">Uncharacterized protein</fullName>
    </submittedName>
</protein>
<dbReference type="CTD" id="9804269"/>
<sequence>MSTVQKEAATQTSGKGMEEIIKRMKSMAPYKCLEKAVPGRSKQPKMPPKPLAKQPPNAATVPKTLEKTDKKMSLKMIKRKRVTFQDDSQ</sequence>
<dbReference type="HOGENOM" id="CLU_2456912_0_0_1"/>
<keyword evidence="2" id="KW-1185">Reference proteome</keyword>
<dbReference type="EMBL" id="DS268421">
    <property type="protein sequence ID" value="EFO88783.1"/>
    <property type="molecule type" value="Genomic_DNA"/>
</dbReference>
<proteinExistence type="predicted"/>
<reference evidence="1" key="1">
    <citation type="submission" date="2007-07" db="EMBL/GenBank/DDBJ databases">
        <title>PCAP assembly of the Caenorhabditis remanei genome.</title>
        <authorList>
            <consortium name="The Caenorhabditis remanei Sequencing Consortium"/>
            <person name="Wilson R.K."/>
        </authorList>
    </citation>
    <scope>NUCLEOTIDE SEQUENCE [LARGE SCALE GENOMIC DNA]</scope>
    <source>
        <strain evidence="1">PB4641</strain>
    </source>
</reference>
<evidence type="ECO:0000313" key="2">
    <source>
        <dbReference type="Proteomes" id="UP000008281"/>
    </source>
</evidence>
<dbReference type="AlphaFoldDB" id="E3M120"/>
<name>E3M120_CAERE</name>
<dbReference type="KEGG" id="crq:GCK72_007051"/>
<accession>E3M120</accession>
<gene>
    <name evidence="1" type="ORF">CRE_06292</name>
</gene>
<dbReference type="GeneID" id="9804269"/>